<organism evidence="3">
    <name type="scientific">Acromyrmex echinatior</name>
    <name type="common">Panamanian leafcutter ant</name>
    <name type="synonym">Acromyrmex octospinosus echinatior</name>
    <dbReference type="NCBI Taxonomy" id="103372"/>
    <lineage>
        <taxon>Eukaryota</taxon>
        <taxon>Metazoa</taxon>
        <taxon>Ecdysozoa</taxon>
        <taxon>Arthropoda</taxon>
        <taxon>Hexapoda</taxon>
        <taxon>Insecta</taxon>
        <taxon>Pterygota</taxon>
        <taxon>Neoptera</taxon>
        <taxon>Endopterygota</taxon>
        <taxon>Hymenoptera</taxon>
        <taxon>Apocrita</taxon>
        <taxon>Aculeata</taxon>
        <taxon>Formicoidea</taxon>
        <taxon>Formicidae</taxon>
        <taxon>Myrmicinae</taxon>
        <taxon>Acromyrmex</taxon>
    </lineage>
</organism>
<evidence type="ECO:0000256" key="1">
    <source>
        <dbReference type="SAM" id="MobiDB-lite"/>
    </source>
</evidence>
<dbReference type="InParanoid" id="F4WVE6"/>
<accession>F4WVE6</accession>
<gene>
    <name evidence="2" type="ORF">G5I_09884</name>
</gene>
<feature type="compositionally biased region" description="Polar residues" evidence="1">
    <location>
        <begin position="305"/>
        <end position="320"/>
    </location>
</feature>
<dbReference type="AlphaFoldDB" id="F4WVE6"/>
<feature type="region of interest" description="Disordered" evidence="1">
    <location>
        <begin position="282"/>
        <end position="320"/>
    </location>
</feature>
<dbReference type="EMBL" id="GL888387">
    <property type="protein sequence ID" value="EGI61767.1"/>
    <property type="molecule type" value="Genomic_DNA"/>
</dbReference>
<name>F4WVE6_ACREC</name>
<evidence type="ECO:0000313" key="2">
    <source>
        <dbReference type="EMBL" id="EGI61767.1"/>
    </source>
</evidence>
<evidence type="ECO:0000313" key="3">
    <source>
        <dbReference type="Proteomes" id="UP000007755"/>
    </source>
</evidence>
<reference evidence="2" key="1">
    <citation type="submission" date="2011-02" db="EMBL/GenBank/DDBJ databases">
        <title>The genome of the leaf-cutting ant Acromyrmex echinatior suggests key adaptations to social evolution and fungus farming.</title>
        <authorList>
            <person name="Nygaard S."/>
            <person name="Zhang G."/>
        </authorList>
    </citation>
    <scope>NUCLEOTIDE SEQUENCE</scope>
</reference>
<sequence length="665" mass="75158">MCIRLIQSNLINSGLGPERRMKIKRNPYGSVTLSDDANEESPVRYSALIVRPPWTPCIVICWLSALYYISLKPILQCALCFLCDKKIAAYNVSFIFEELLMVNINIDRLKDILGIHLQRKKINVLMHISNKMKLNNGFVIPLKLLGHLLSELSVALLINSQFPAPKMTSDYTHNSLDFNSHVEVHTSRKSVHRSHPPGHRRLIDSSCLIRKANAPMRCTHSPACSPYSRALCKQAAIGVGGQHTVITAASSPSSSSSTSSTSSLFHKLDRAWMTVSSMCEEATEVETHHQQTAATTMGVAEDETPSSLTSSHPNTNNPNQEEWSKLVLASSSRIQTGPLSYVTSKGTFPQLAVVSVLKSKTIVWKFKSRSSLPSVEARELHEESNLVDRKKSRNVLSKVLLDEILKNIVYLTNDQIGISHNEVLVLAMYGLLTYFPELVVLRLPLQYVIPILSLMASISIFVTWRVSTIPLLSIPHSVCRPIFKITAWYPLSRRPGNESLTPYTFPISCQAHKVFMEIILPLPLVDNVEYESHFDLSEPGRKRSRYCMAFHLSSGYSLEDKTKNRKVNILELKTLDLHYGYIDYYVSENISMRDSKKIRERRTCRPADLASSNKRTASCSVVERSIRHAWLCIPRVYSRKTGLVTDRKEMKIQACRQTEQDDRKE</sequence>
<keyword evidence="3" id="KW-1185">Reference proteome</keyword>
<proteinExistence type="predicted"/>
<dbReference type="OrthoDB" id="3638488at2759"/>
<dbReference type="Proteomes" id="UP000007755">
    <property type="component" value="Unassembled WGS sequence"/>
</dbReference>
<protein>
    <submittedName>
        <fullName evidence="2">Uncharacterized protein</fullName>
    </submittedName>
</protein>